<protein>
    <submittedName>
        <fullName evidence="11">Lipoprotein-releasing system permease protein</fullName>
    </submittedName>
</protein>
<dbReference type="Proteomes" id="UP000199648">
    <property type="component" value="Unassembled WGS sequence"/>
</dbReference>
<evidence type="ECO:0000256" key="2">
    <source>
        <dbReference type="ARBA" id="ARBA00005236"/>
    </source>
</evidence>
<accession>A0A1G5R1C3</accession>
<evidence type="ECO:0000256" key="4">
    <source>
        <dbReference type="ARBA" id="ARBA00022475"/>
    </source>
</evidence>
<organism evidence="11 12">
    <name type="scientific">Thiohalomonas denitrificans</name>
    <dbReference type="NCBI Taxonomy" id="415747"/>
    <lineage>
        <taxon>Bacteria</taxon>
        <taxon>Pseudomonadati</taxon>
        <taxon>Pseudomonadota</taxon>
        <taxon>Gammaproteobacteria</taxon>
        <taxon>Thiohalomonadales</taxon>
        <taxon>Thiohalomonadaceae</taxon>
        <taxon>Thiohalomonas</taxon>
    </lineage>
</organism>
<dbReference type="PANTHER" id="PTHR30489">
    <property type="entry name" value="LIPOPROTEIN-RELEASING SYSTEM TRANSMEMBRANE PROTEIN LOLE"/>
    <property type="match status" value="1"/>
</dbReference>
<keyword evidence="12" id="KW-1185">Reference proteome</keyword>
<feature type="transmembrane region" description="Helical" evidence="8">
    <location>
        <begin position="317"/>
        <end position="344"/>
    </location>
</feature>
<evidence type="ECO:0000256" key="6">
    <source>
        <dbReference type="ARBA" id="ARBA00022989"/>
    </source>
</evidence>
<evidence type="ECO:0000256" key="8">
    <source>
        <dbReference type="SAM" id="Phobius"/>
    </source>
</evidence>
<dbReference type="Pfam" id="PF02687">
    <property type="entry name" value="FtsX"/>
    <property type="match status" value="1"/>
</dbReference>
<dbReference type="NCBIfam" id="TIGR02212">
    <property type="entry name" value="lolCE"/>
    <property type="match status" value="1"/>
</dbReference>
<evidence type="ECO:0000259" key="9">
    <source>
        <dbReference type="Pfam" id="PF02687"/>
    </source>
</evidence>
<dbReference type="GO" id="GO:0042953">
    <property type="term" value="P:lipoprotein transport"/>
    <property type="evidence" value="ECO:0007669"/>
    <property type="project" value="InterPro"/>
</dbReference>
<feature type="transmembrane region" description="Helical" evidence="8">
    <location>
        <begin position="272"/>
        <end position="296"/>
    </location>
</feature>
<sequence>MYRPLELFIGLRYTRAKRRNHFISFISATSMLGIALGVTALITVLSVMNGFETELRERMLGMAAHATISTYGGTLDDWQTVEEAVSEHPKVIGAAPYIQKEGMLIHGQQVNGSLIRGVLPDEEKEVSKVAESMVSGTLASLEAGGFGIILGSDLARILGVLQGDKVTLVSPSANVSPAGMLPRLKRFTVVGIFRVGMYEFDSALGLIHMQDAQRLFRMDDGVTGVRLKVDDLFRAPYISRELASEMSGIYQVRDWTQYHSNFFRAIQTEKTVMFVILLLIVAVAAFNIVSTLVMVVTDKQTDIAILRTLGATPKSIMGVFMVQGTLIGFVGTLLGLIGGVALALNVENIVPAIEQLFGIQFLPADVYYISDLPSELHGSDVVNITVIAFLLSVVATLYPAWRASRTQPAEALRYE</sequence>
<comment type="similarity">
    <text evidence="2">Belongs to the ABC-4 integral membrane protein family. LolC/E subfamily.</text>
</comment>
<name>A0A1G5R1C3_9GAMM</name>
<dbReference type="EMBL" id="FMWD01000016">
    <property type="protein sequence ID" value="SCZ67746.1"/>
    <property type="molecule type" value="Genomic_DNA"/>
</dbReference>
<evidence type="ECO:0000256" key="3">
    <source>
        <dbReference type="ARBA" id="ARBA00022448"/>
    </source>
</evidence>
<dbReference type="GO" id="GO:0098797">
    <property type="term" value="C:plasma membrane protein complex"/>
    <property type="evidence" value="ECO:0007669"/>
    <property type="project" value="TreeGrafter"/>
</dbReference>
<feature type="transmembrane region" description="Helical" evidence="8">
    <location>
        <begin position="381"/>
        <end position="401"/>
    </location>
</feature>
<dbReference type="InterPro" id="IPR011925">
    <property type="entry name" value="LolCE_TM"/>
</dbReference>
<dbReference type="RefSeq" id="WP_092999174.1">
    <property type="nucleotide sequence ID" value="NZ_FMWD01000016.1"/>
</dbReference>
<keyword evidence="5 8" id="KW-0812">Transmembrane</keyword>
<feature type="domain" description="MacB-like periplasmic core" evidence="10">
    <location>
        <begin position="27"/>
        <end position="231"/>
    </location>
</feature>
<comment type="subcellular location">
    <subcellularLocation>
        <location evidence="1">Cell membrane</location>
        <topology evidence="1">Multi-pass membrane protein</topology>
    </subcellularLocation>
</comment>
<dbReference type="InterPro" id="IPR025857">
    <property type="entry name" value="MacB_PCD"/>
</dbReference>
<dbReference type="InterPro" id="IPR051447">
    <property type="entry name" value="Lipoprotein-release_system"/>
</dbReference>
<keyword evidence="11" id="KW-0449">Lipoprotein</keyword>
<keyword evidence="4" id="KW-1003">Cell membrane</keyword>
<evidence type="ECO:0000256" key="1">
    <source>
        <dbReference type="ARBA" id="ARBA00004651"/>
    </source>
</evidence>
<evidence type="ECO:0000313" key="12">
    <source>
        <dbReference type="Proteomes" id="UP000199648"/>
    </source>
</evidence>
<gene>
    <name evidence="11" type="ORF">SAMN03097708_03193</name>
</gene>
<keyword evidence="7 8" id="KW-0472">Membrane</keyword>
<feature type="transmembrane region" description="Helical" evidence="8">
    <location>
        <begin position="21"/>
        <end position="48"/>
    </location>
</feature>
<evidence type="ECO:0000259" key="10">
    <source>
        <dbReference type="Pfam" id="PF12704"/>
    </source>
</evidence>
<proteinExistence type="inferred from homology"/>
<dbReference type="STRING" id="415747.SAMN03097708_03193"/>
<evidence type="ECO:0000256" key="7">
    <source>
        <dbReference type="ARBA" id="ARBA00023136"/>
    </source>
</evidence>
<evidence type="ECO:0000313" key="11">
    <source>
        <dbReference type="EMBL" id="SCZ67746.1"/>
    </source>
</evidence>
<dbReference type="Pfam" id="PF12704">
    <property type="entry name" value="MacB_PCD"/>
    <property type="match status" value="1"/>
</dbReference>
<dbReference type="InterPro" id="IPR003838">
    <property type="entry name" value="ABC3_permease_C"/>
</dbReference>
<feature type="domain" description="ABC3 transporter permease C-terminal" evidence="9">
    <location>
        <begin position="275"/>
        <end position="408"/>
    </location>
</feature>
<keyword evidence="6 8" id="KW-1133">Transmembrane helix</keyword>
<dbReference type="AlphaFoldDB" id="A0A1G5R1C3"/>
<dbReference type="GO" id="GO:0044874">
    <property type="term" value="P:lipoprotein localization to outer membrane"/>
    <property type="evidence" value="ECO:0007669"/>
    <property type="project" value="TreeGrafter"/>
</dbReference>
<dbReference type="OrthoDB" id="9808461at2"/>
<keyword evidence="3" id="KW-0813">Transport</keyword>
<reference evidence="11 12" key="1">
    <citation type="submission" date="2016-10" db="EMBL/GenBank/DDBJ databases">
        <authorList>
            <person name="de Groot N.N."/>
        </authorList>
    </citation>
    <scope>NUCLEOTIDE SEQUENCE [LARGE SCALE GENOMIC DNA]</scope>
    <source>
        <strain evidence="11 12">HLD2</strain>
    </source>
</reference>
<evidence type="ECO:0000256" key="5">
    <source>
        <dbReference type="ARBA" id="ARBA00022692"/>
    </source>
</evidence>
<dbReference type="PANTHER" id="PTHR30489:SF0">
    <property type="entry name" value="LIPOPROTEIN-RELEASING SYSTEM TRANSMEMBRANE PROTEIN LOLE"/>
    <property type="match status" value="1"/>
</dbReference>